<evidence type="ECO:0000256" key="4">
    <source>
        <dbReference type="ARBA" id="ARBA00012221"/>
    </source>
</evidence>
<keyword evidence="18" id="KW-1185">Reference proteome</keyword>
<keyword evidence="8" id="KW-0479">Metal-binding</keyword>
<comment type="pathway">
    <text evidence="2">Protein modification; peptidyl-diphthamide biosynthesis.</text>
</comment>
<comment type="cofactor">
    <cofactor evidence="1">
        <name>[4Fe-4S] cluster</name>
        <dbReference type="ChEBI" id="CHEBI:49883"/>
    </cofactor>
</comment>
<reference evidence="17 18" key="1">
    <citation type="submission" date="2019-03" db="EMBL/GenBank/DDBJ databases">
        <title>Rhodosporidium diobovatum UCD-FST 08-225 genome sequencing, assembly, and annotation.</title>
        <authorList>
            <person name="Fakankun I.U."/>
            <person name="Fristensky B."/>
            <person name="Levin D.B."/>
        </authorList>
    </citation>
    <scope>NUCLEOTIDE SEQUENCE [LARGE SCALE GENOMIC DNA]</scope>
    <source>
        <strain evidence="17 18">UCD-FST 08-225</strain>
    </source>
</reference>
<dbReference type="Gene3D" id="3.40.50.11850">
    <property type="entry name" value="Diphthamide synthesis DPH1/DPH2 domain 2"/>
    <property type="match status" value="1"/>
</dbReference>
<evidence type="ECO:0000256" key="7">
    <source>
        <dbReference type="ARBA" id="ARBA00022691"/>
    </source>
</evidence>
<dbReference type="InterPro" id="IPR016435">
    <property type="entry name" value="DPH1/DPH2"/>
</dbReference>
<dbReference type="EMBL" id="SOZI01000071">
    <property type="protein sequence ID" value="TNY20275.1"/>
    <property type="molecule type" value="Genomic_DNA"/>
</dbReference>
<dbReference type="PANTHER" id="PTHR10762">
    <property type="entry name" value="DIPHTHAMIDE BIOSYNTHESIS PROTEIN"/>
    <property type="match status" value="1"/>
</dbReference>
<dbReference type="NCBIfam" id="TIGR00322">
    <property type="entry name" value="diphth2_R"/>
    <property type="match status" value="3"/>
</dbReference>
<feature type="region of interest" description="Disordered" evidence="16">
    <location>
        <begin position="304"/>
        <end position="327"/>
    </location>
</feature>
<evidence type="ECO:0000256" key="3">
    <source>
        <dbReference type="ARBA" id="ARBA00010173"/>
    </source>
</evidence>
<evidence type="ECO:0000256" key="6">
    <source>
        <dbReference type="ARBA" id="ARBA00022679"/>
    </source>
</evidence>
<dbReference type="InterPro" id="IPR042263">
    <property type="entry name" value="DPH1/DPH2_1"/>
</dbReference>
<keyword evidence="7" id="KW-0949">S-adenosyl-L-methionine</keyword>
<dbReference type="Gene3D" id="3.40.50.11860">
    <property type="entry name" value="Diphthamide synthesis DPH1/DPH2 domain 3"/>
    <property type="match status" value="1"/>
</dbReference>
<dbReference type="GO" id="GO:0051536">
    <property type="term" value="F:iron-sulfur cluster binding"/>
    <property type="evidence" value="ECO:0007669"/>
    <property type="project" value="UniProtKB-KW"/>
</dbReference>
<comment type="function">
    <text evidence="15">Catalyzes the first step of diphthamide biosynthesis, a post-translational modification of histidine which occurs in elongation factor 2. DPH1 and DPH2 transfer a 3-amino-3-carboxypropyl (ACP) group from S-adenosyl-L-methionine (SAM) to a histidine residue, the reaction is assisted by a reduction system comprising DPH3 and a NADH-dependent reductase, predominantly CBR1.</text>
</comment>
<dbReference type="Proteomes" id="UP000311382">
    <property type="component" value="Unassembled WGS sequence"/>
</dbReference>
<evidence type="ECO:0000313" key="18">
    <source>
        <dbReference type="Proteomes" id="UP000311382"/>
    </source>
</evidence>
<feature type="compositionally biased region" description="Low complexity" evidence="16">
    <location>
        <begin position="240"/>
        <end position="249"/>
    </location>
</feature>
<comment type="caution">
    <text evidence="17">The sequence shown here is derived from an EMBL/GenBank/DDBJ whole genome shotgun (WGS) entry which is preliminary data.</text>
</comment>
<sequence length="611" mass="64778">MQADITTDTQQPTQAKPPRKRFVGRTTASSSRPSSTSSTATPVVAAAALQPHKEVDPLLQAAIEHLLPHNYNFEIPKSVAQILRTGAVRVALQMPEGLAMYGCAIVDILERFTPAECVIMGDVTYGACCIDDYTARALGCDMMIHYGHSCLVPVDTTTIKTLYVFVEIGVDRAHLAATVRLNFPHCIHPAASAGQGSAKGKGPDLEIAIEPPREGGAGCRSGGGCGGGCSCSSSSKGACTSNKPAAAQPSPSPSPAGSPSGARPTKLAVVGTIQFVAAVQGLKADLEAEEAVLAQRLAIEAAPQPDADAAAGSVGREEEEGERRTTERFEVVVPQVKPLSPGEILGCTAPKLAPDTDALLYVGDGRFHLESIMIQNPSVPAFRYDPYTKRLTRELYDHAEMREVRGAAVAQARDSLLENRGKDEADKEAWAVVLGTLGRQGNLRVLKSVTRHLDAPPATTTSSTSTSLIPSPPAAPTPRASSTPFIPILLSELSPAKLSLLRGISTFVQTSCPRLSIDWGYAFPRPLLSPYEAAVALGVQGARGWKAMGPEAHTRGLEQGRKGDEDYPMDFYADGGLGEWTPRFGMGRQRRGAEEGRPVPRRKRAQAVPVA</sequence>
<evidence type="ECO:0000256" key="10">
    <source>
        <dbReference type="ARBA" id="ARBA00023014"/>
    </source>
</evidence>
<dbReference type="STRING" id="5288.A0A5C5FUD5"/>
<dbReference type="PANTHER" id="PTHR10762:SF1">
    <property type="entry name" value="2-(3-AMINO-3-CARBOXYPROPYL)HISTIDINE SYNTHASE SUBUNIT 1"/>
    <property type="match status" value="1"/>
</dbReference>
<dbReference type="EC" id="2.5.1.108" evidence="4"/>
<dbReference type="InterPro" id="IPR042265">
    <property type="entry name" value="DPH1/DPH2_3"/>
</dbReference>
<name>A0A5C5FUD5_9BASI</name>
<feature type="compositionally biased region" description="Low complexity" evidence="16">
    <location>
        <begin position="455"/>
        <end position="469"/>
    </location>
</feature>
<comment type="catalytic activity">
    <reaction evidence="14">
        <text>L-histidyl-[translation elongation factor 2] + S-adenosyl-L-methionine = 2-[(3S)-amino-3-carboxypropyl]-L-histidyl-[translation elongation factor 2] + S-methyl-5'-thioadenosine + H(+)</text>
        <dbReference type="Rhea" id="RHEA:36783"/>
        <dbReference type="Rhea" id="RHEA-COMP:9748"/>
        <dbReference type="Rhea" id="RHEA-COMP:9749"/>
        <dbReference type="ChEBI" id="CHEBI:15378"/>
        <dbReference type="ChEBI" id="CHEBI:17509"/>
        <dbReference type="ChEBI" id="CHEBI:29979"/>
        <dbReference type="ChEBI" id="CHEBI:59789"/>
        <dbReference type="ChEBI" id="CHEBI:73995"/>
        <dbReference type="EC" id="2.5.1.108"/>
    </reaction>
</comment>
<dbReference type="GO" id="GO:0090560">
    <property type="term" value="F:2-(3-amino-3-carboxypropyl)histidine synthase activity"/>
    <property type="evidence" value="ECO:0007669"/>
    <property type="project" value="UniProtKB-EC"/>
</dbReference>
<keyword evidence="10" id="KW-0411">Iron-sulfur</keyword>
<evidence type="ECO:0000256" key="12">
    <source>
        <dbReference type="ARBA" id="ARBA00032574"/>
    </source>
</evidence>
<evidence type="ECO:0000256" key="11">
    <source>
        <dbReference type="ARBA" id="ARBA00031690"/>
    </source>
</evidence>
<evidence type="ECO:0000256" key="8">
    <source>
        <dbReference type="ARBA" id="ARBA00022723"/>
    </source>
</evidence>
<evidence type="ECO:0000256" key="16">
    <source>
        <dbReference type="SAM" id="MobiDB-lite"/>
    </source>
</evidence>
<evidence type="ECO:0000256" key="9">
    <source>
        <dbReference type="ARBA" id="ARBA00023004"/>
    </source>
</evidence>
<evidence type="ECO:0000313" key="17">
    <source>
        <dbReference type="EMBL" id="TNY20275.1"/>
    </source>
</evidence>
<feature type="compositionally biased region" description="Low complexity" evidence="16">
    <location>
        <begin position="25"/>
        <end position="42"/>
    </location>
</feature>
<evidence type="ECO:0000256" key="2">
    <source>
        <dbReference type="ARBA" id="ARBA00005156"/>
    </source>
</evidence>
<feature type="compositionally biased region" description="Polar residues" evidence="16">
    <location>
        <begin position="1"/>
        <end position="14"/>
    </location>
</feature>
<accession>A0A5C5FUD5</accession>
<feature type="region of interest" description="Disordered" evidence="16">
    <location>
        <begin position="1"/>
        <end position="42"/>
    </location>
</feature>
<dbReference type="InterPro" id="IPR042264">
    <property type="entry name" value="DPH1/DPH2_2"/>
</dbReference>
<feature type="region of interest" description="Disordered" evidence="16">
    <location>
        <begin position="583"/>
        <end position="611"/>
    </location>
</feature>
<keyword evidence="6" id="KW-0808">Transferase</keyword>
<keyword evidence="9" id="KW-0408">Iron</keyword>
<evidence type="ECO:0000256" key="13">
    <source>
        <dbReference type="ARBA" id="ARBA00032789"/>
    </source>
</evidence>
<feature type="region of interest" description="Disordered" evidence="16">
    <location>
        <begin position="240"/>
        <end position="263"/>
    </location>
</feature>
<keyword evidence="17" id="KW-0689">Ribosomal protein</keyword>
<keyword evidence="17" id="KW-0687">Ribonucleoprotein</keyword>
<feature type="region of interest" description="Disordered" evidence="16">
    <location>
        <begin position="454"/>
        <end position="480"/>
    </location>
</feature>
<feature type="region of interest" description="Disordered" evidence="16">
    <location>
        <begin position="192"/>
        <end position="213"/>
    </location>
</feature>
<dbReference type="GO" id="GO:0017183">
    <property type="term" value="P:protein histidyl modification to diphthamide"/>
    <property type="evidence" value="ECO:0007669"/>
    <property type="project" value="UniProtKB-UniPathway"/>
</dbReference>
<protein>
    <recommendedName>
        <fullName evidence="5">2-(3-amino-3-carboxypropyl)histidine synthase subunit 1</fullName>
        <ecNumber evidence="4">2.5.1.108</ecNumber>
    </recommendedName>
    <alternativeName>
        <fullName evidence="12">Diphthamide biosynthesis protein 1</fullName>
    </alternativeName>
    <alternativeName>
        <fullName evidence="13">Diphtheria toxin resistance protein 1</fullName>
    </alternativeName>
    <alternativeName>
        <fullName evidence="11">S-adenosyl-L-methionine:L-histidine 3-amino-3-carboxypropyltransferase 1</fullName>
    </alternativeName>
</protein>
<dbReference type="Gene3D" id="3.40.50.11840">
    <property type="entry name" value="Diphthamide synthesis DPH1/DPH2 domain 1"/>
    <property type="match status" value="1"/>
</dbReference>
<dbReference type="OrthoDB" id="1649088at2759"/>
<comment type="similarity">
    <text evidence="3">Belongs to the DPH1/DPH2 family. DPH1 subfamily.</text>
</comment>
<dbReference type="FunFam" id="3.40.50.11840:FF:000001">
    <property type="entry name" value="2-(3-amino-3-carboxypropyl)histidine synthase subunit 1"/>
    <property type="match status" value="1"/>
</dbReference>
<dbReference type="Pfam" id="PF01866">
    <property type="entry name" value="Diphthamide_syn"/>
    <property type="match status" value="3"/>
</dbReference>
<organism evidence="17 18">
    <name type="scientific">Rhodotorula diobovata</name>
    <dbReference type="NCBI Taxonomy" id="5288"/>
    <lineage>
        <taxon>Eukaryota</taxon>
        <taxon>Fungi</taxon>
        <taxon>Dikarya</taxon>
        <taxon>Basidiomycota</taxon>
        <taxon>Pucciniomycotina</taxon>
        <taxon>Microbotryomycetes</taxon>
        <taxon>Sporidiobolales</taxon>
        <taxon>Sporidiobolaceae</taxon>
        <taxon>Rhodotorula</taxon>
    </lineage>
</organism>
<dbReference type="GO" id="GO:0046872">
    <property type="term" value="F:metal ion binding"/>
    <property type="evidence" value="ECO:0007669"/>
    <property type="project" value="UniProtKB-KW"/>
</dbReference>
<dbReference type="GO" id="GO:0005840">
    <property type="term" value="C:ribosome"/>
    <property type="evidence" value="ECO:0007669"/>
    <property type="project" value="UniProtKB-KW"/>
</dbReference>
<evidence type="ECO:0000256" key="1">
    <source>
        <dbReference type="ARBA" id="ARBA00001966"/>
    </source>
</evidence>
<dbReference type="AlphaFoldDB" id="A0A5C5FUD5"/>
<gene>
    <name evidence="17" type="ORF">DMC30DRAFT_421915</name>
</gene>
<evidence type="ECO:0000256" key="14">
    <source>
        <dbReference type="ARBA" id="ARBA00048403"/>
    </source>
</evidence>
<evidence type="ECO:0000256" key="15">
    <source>
        <dbReference type="ARBA" id="ARBA00060338"/>
    </source>
</evidence>
<dbReference type="UniPathway" id="UPA00559"/>
<dbReference type="SFLD" id="SFLDS00032">
    <property type="entry name" value="Radical_SAM_3-amino-3-carboxyp"/>
    <property type="match status" value="1"/>
</dbReference>
<evidence type="ECO:0000256" key="5">
    <source>
        <dbReference type="ARBA" id="ARBA00021915"/>
    </source>
</evidence>
<proteinExistence type="inferred from homology"/>